<gene>
    <name evidence="2" type="ordered locus">EAT1b_3040</name>
</gene>
<dbReference type="HOGENOM" id="CLU_1924422_0_0_9"/>
<organism evidence="2 3">
    <name type="scientific">Exiguobacterium sp. (strain ATCC BAA-1283 / AT1b)</name>
    <dbReference type="NCBI Taxonomy" id="360911"/>
    <lineage>
        <taxon>Bacteria</taxon>
        <taxon>Bacillati</taxon>
        <taxon>Bacillota</taxon>
        <taxon>Bacilli</taxon>
        <taxon>Bacillales</taxon>
        <taxon>Bacillales Family XII. Incertae Sedis</taxon>
        <taxon>Exiguobacterium</taxon>
    </lineage>
</organism>
<evidence type="ECO:0000313" key="3">
    <source>
        <dbReference type="Proteomes" id="UP000000716"/>
    </source>
</evidence>
<protein>
    <submittedName>
        <fullName evidence="2">Uncharacterized protein</fullName>
    </submittedName>
</protein>
<proteinExistence type="predicted"/>
<name>C4L6S3_EXISA</name>
<dbReference type="KEGG" id="eat:EAT1b_3040"/>
<accession>C4L6S3</accession>
<sequence length="131" mass="15125">MCIICEIKKFAEQEAGMELVETPIAPVNPLLVMALKRAERDLEHLKDNMQDDVWLFKQQGQTRDMIERNIRDAYERRINDASHRVNKARDKILVSVGIDPDIEEGAVYGVLQNDLMVVKREYVSHFEPATT</sequence>
<evidence type="ECO:0000313" key="2">
    <source>
        <dbReference type="EMBL" id="ACQ71952.1"/>
    </source>
</evidence>
<dbReference type="STRING" id="360911.EAT1b_3040"/>
<reference evidence="2 3" key="1">
    <citation type="journal article" date="2011" name="J. Bacteriol.">
        <title>Complete genome sequence of the Thermophilic Bacterium Exiguobacterium sp. AT1b.</title>
        <authorList>
            <person name="Vishnivetskaya T.A."/>
            <person name="Lucas S."/>
            <person name="Copeland A."/>
            <person name="Lapidus A."/>
            <person name="Glavina Del Rio T."/>
            <person name="Dalin E."/>
            <person name="Tice H."/>
            <person name="Bruce D.C."/>
            <person name="Goodwin L.A."/>
            <person name="Pitluck S."/>
            <person name="Saunders E."/>
            <person name="Brettin T."/>
            <person name="Detter C."/>
            <person name="Han C."/>
            <person name="Larimer F."/>
            <person name="Land M.L."/>
            <person name="Hauser L.J."/>
            <person name="Kyrpides N.C."/>
            <person name="Ovchinnikova G."/>
            <person name="Kathariou S."/>
            <person name="Ramaley R.F."/>
            <person name="Rodrigues D.F."/>
            <person name="Hendrix C."/>
            <person name="Richardson P."/>
            <person name="Tiedje J.M."/>
        </authorList>
    </citation>
    <scope>NUCLEOTIDE SEQUENCE [LARGE SCALE GENOMIC DNA]</scope>
    <source>
        <strain evidence="3">ATCC BAA-1283 / AT1b</strain>
    </source>
</reference>
<dbReference type="RefSeq" id="WP_015881511.1">
    <property type="nucleotide sequence ID" value="NC_012673.1"/>
</dbReference>
<keyword evidence="1" id="KW-0175">Coiled coil</keyword>
<dbReference type="Proteomes" id="UP000000716">
    <property type="component" value="Chromosome"/>
</dbReference>
<dbReference type="AlphaFoldDB" id="C4L6S3"/>
<keyword evidence="3" id="KW-1185">Reference proteome</keyword>
<evidence type="ECO:0000256" key="1">
    <source>
        <dbReference type="SAM" id="Coils"/>
    </source>
</evidence>
<dbReference type="EMBL" id="CP001615">
    <property type="protein sequence ID" value="ACQ71952.1"/>
    <property type="molecule type" value="Genomic_DNA"/>
</dbReference>
<feature type="coiled-coil region" evidence="1">
    <location>
        <begin position="32"/>
        <end position="91"/>
    </location>
</feature>